<dbReference type="SMART" id="SM01117">
    <property type="entry name" value="Cyt-b5"/>
    <property type="match status" value="1"/>
</dbReference>
<dbReference type="SUPFAM" id="SSF55856">
    <property type="entry name" value="Cytochrome b5-like heme/steroid binding domain"/>
    <property type="match status" value="1"/>
</dbReference>
<keyword evidence="9" id="KW-1185">Reference proteome</keyword>
<evidence type="ECO:0000313" key="9">
    <source>
        <dbReference type="Proteomes" id="UP000193411"/>
    </source>
</evidence>
<dbReference type="OrthoDB" id="547796at2759"/>
<evidence type="ECO:0000259" key="7">
    <source>
        <dbReference type="SMART" id="SM01117"/>
    </source>
</evidence>
<sequence length="176" mass="19547">MSPSPHPTHIARKLMDTLAANPLNVFLAAAVAYSAWRLWTSGSRISSDHDADARRSALPKADEPIVLRNYTPKELAKFDGKQSERIMMAVRGHVFDVTRGAGFYGPGSPYGNFAGRDASRGLAKHSFETKYITPLDQPIDDLKDLSAMERETLDDWFGMFSSKYDHVGFLVPEGQE</sequence>
<dbReference type="PANTHER" id="PTHR10281:SF72">
    <property type="entry name" value="NEUDESIN"/>
    <property type="match status" value="1"/>
</dbReference>
<dbReference type="EMBL" id="MCFL01000006">
    <property type="protein sequence ID" value="ORZ39243.1"/>
    <property type="molecule type" value="Genomic_DNA"/>
</dbReference>
<proteinExistence type="inferred from homology"/>
<keyword evidence="4" id="KW-0256">Endoplasmic reticulum</keyword>
<protein>
    <submittedName>
        <fullName evidence="8">Cytochrome b5-like heme/steroid binding domain-containing protein</fullName>
    </submittedName>
</protein>
<dbReference type="FunFam" id="3.10.120.10:FF:000003">
    <property type="entry name" value="membrane-associated progesterone receptor component 1"/>
    <property type="match status" value="1"/>
</dbReference>
<dbReference type="InterPro" id="IPR001199">
    <property type="entry name" value="Cyt_B5-like_heme/steroid-bd"/>
</dbReference>
<comment type="subcellular location">
    <subcellularLocation>
        <location evidence="1">Endoplasmic reticulum</location>
    </subcellularLocation>
</comment>
<organism evidence="8 9">
    <name type="scientific">Catenaria anguillulae PL171</name>
    <dbReference type="NCBI Taxonomy" id="765915"/>
    <lineage>
        <taxon>Eukaryota</taxon>
        <taxon>Fungi</taxon>
        <taxon>Fungi incertae sedis</taxon>
        <taxon>Blastocladiomycota</taxon>
        <taxon>Blastocladiomycetes</taxon>
        <taxon>Blastocladiales</taxon>
        <taxon>Catenariaceae</taxon>
        <taxon>Catenaria</taxon>
    </lineage>
</organism>
<dbReference type="Pfam" id="PF00173">
    <property type="entry name" value="Cyt-b5"/>
    <property type="match status" value="1"/>
</dbReference>
<dbReference type="Proteomes" id="UP000193411">
    <property type="component" value="Unassembled WGS sequence"/>
</dbReference>
<evidence type="ECO:0000256" key="5">
    <source>
        <dbReference type="ARBA" id="ARBA00023004"/>
    </source>
</evidence>
<dbReference type="GO" id="GO:0005783">
    <property type="term" value="C:endoplasmic reticulum"/>
    <property type="evidence" value="ECO:0007669"/>
    <property type="project" value="UniProtKB-SubCell"/>
</dbReference>
<gene>
    <name evidence="8" type="ORF">BCR44DRAFT_1479215</name>
</gene>
<keyword evidence="3" id="KW-0479">Metal-binding</keyword>
<evidence type="ECO:0000256" key="1">
    <source>
        <dbReference type="ARBA" id="ARBA00004240"/>
    </source>
</evidence>
<dbReference type="GO" id="GO:0016020">
    <property type="term" value="C:membrane"/>
    <property type="evidence" value="ECO:0007669"/>
    <property type="project" value="TreeGrafter"/>
</dbReference>
<name>A0A1Y2HZS9_9FUNG</name>
<dbReference type="PANTHER" id="PTHR10281">
    <property type="entry name" value="MEMBRANE-ASSOCIATED PROGESTERONE RECEPTOR COMPONENT-RELATED"/>
    <property type="match status" value="1"/>
</dbReference>
<keyword evidence="2" id="KW-0349">Heme</keyword>
<dbReference type="STRING" id="765915.A0A1Y2HZS9"/>
<evidence type="ECO:0000256" key="3">
    <source>
        <dbReference type="ARBA" id="ARBA00022723"/>
    </source>
</evidence>
<reference evidence="8 9" key="1">
    <citation type="submission" date="2016-07" db="EMBL/GenBank/DDBJ databases">
        <title>Pervasive Adenine N6-methylation of Active Genes in Fungi.</title>
        <authorList>
            <consortium name="DOE Joint Genome Institute"/>
            <person name="Mondo S.J."/>
            <person name="Dannebaum R.O."/>
            <person name="Kuo R.C."/>
            <person name="Labutti K."/>
            <person name="Haridas S."/>
            <person name="Kuo A."/>
            <person name="Salamov A."/>
            <person name="Ahrendt S.R."/>
            <person name="Lipzen A."/>
            <person name="Sullivan W."/>
            <person name="Andreopoulos W.B."/>
            <person name="Clum A."/>
            <person name="Lindquist E."/>
            <person name="Daum C."/>
            <person name="Ramamoorthy G.K."/>
            <person name="Gryganskyi A."/>
            <person name="Culley D."/>
            <person name="Magnuson J.K."/>
            <person name="James T.Y."/>
            <person name="O'Malley M.A."/>
            <person name="Stajich J.E."/>
            <person name="Spatafora J.W."/>
            <person name="Visel A."/>
            <person name="Grigoriev I.V."/>
        </authorList>
    </citation>
    <scope>NUCLEOTIDE SEQUENCE [LARGE SCALE GENOMIC DNA]</scope>
    <source>
        <strain evidence="8 9">PL171</strain>
    </source>
</reference>
<evidence type="ECO:0000256" key="4">
    <source>
        <dbReference type="ARBA" id="ARBA00022824"/>
    </source>
</evidence>
<dbReference type="InterPro" id="IPR036400">
    <property type="entry name" value="Cyt_B5-like_heme/steroid_sf"/>
</dbReference>
<evidence type="ECO:0000256" key="6">
    <source>
        <dbReference type="ARBA" id="ARBA00038357"/>
    </source>
</evidence>
<evidence type="ECO:0000256" key="2">
    <source>
        <dbReference type="ARBA" id="ARBA00022617"/>
    </source>
</evidence>
<dbReference type="GO" id="GO:0046872">
    <property type="term" value="F:metal ion binding"/>
    <property type="evidence" value="ECO:0007669"/>
    <property type="project" value="UniProtKB-KW"/>
</dbReference>
<dbReference type="GO" id="GO:0020037">
    <property type="term" value="F:heme binding"/>
    <property type="evidence" value="ECO:0007669"/>
    <property type="project" value="UniProtKB-ARBA"/>
</dbReference>
<evidence type="ECO:0000313" key="8">
    <source>
        <dbReference type="EMBL" id="ORZ39243.1"/>
    </source>
</evidence>
<accession>A0A1Y2HZS9</accession>
<dbReference type="AlphaFoldDB" id="A0A1Y2HZS9"/>
<dbReference type="InterPro" id="IPR050577">
    <property type="entry name" value="MAPR/NEUFC/NENF-like"/>
</dbReference>
<comment type="similarity">
    <text evidence="6">Belongs to the cytochrome b5 family. MAPR subfamily.</text>
</comment>
<feature type="domain" description="Cytochrome b5 heme-binding" evidence="7">
    <location>
        <begin position="70"/>
        <end position="171"/>
    </location>
</feature>
<comment type="caution">
    <text evidence="8">The sequence shown here is derived from an EMBL/GenBank/DDBJ whole genome shotgun (WGS) entry which is preliminary data.</text>
</comment>
<keyword evidence="5" id="KW-0408">Iron</keyword>
<dbReference type="Gene3D" id="3.10.120.10">
    <property type="entry name" value="Cytochrome b5-like heme/steroid binding domain"/>
    <property type="match status" value="1"/>
</dbReference>